<gene>
    <name evidence="1" type="ORF">AMURIS_03707</name>
</gene>
<proteinExistence type="predicted"/>
<name>A0A2K4ZKG3_9FIRM</name>
<accession>A0A2K4ZKG3</accession>
<sequence length="108" mass="12187">MCSIKEVIESAGLPAERGVYTGKKKPAVYCTFLRLNKGAALRADDKNSGDRELYRVTLFCKGNFEKSLKLLTEKMEAAGFYINGVDTEHYETETGYWLIPVTIEILKE</sequence>
<organism evidence="1 2">
    <name type="scientific">Acetatifactor muris</name>
    <dbReference type="NCBI Taxonomy" id="879566"/>
    <lineage>
        <taxon>Bacteria</taxon>
        <taxon>Bacillati</taxon>
        <taxon>Bacillota</taxon>
        <taxon>Clostridia</taxon>
        <taxon>Lachnospirales</taxon>
        <taxon>Lachnospiraceae</taxon>
        <taxon>Acetatifactor</taxon>
    </lineage>
</organism>
<dbReference type="RefSeq" id="WP_103240991.1">
    <property type="nucleotide sequence ID" value="NZ_JANJZD010000045.1"/>
</dbReference>
<dbReference type="OrthoDB" id="1855713at2"/>
<dbReference type="Proteomes" id="UP000236311">
    <property type="component" value="Unassembled WGS sequence"/>
</dbReference>
<dbReference type="EMBL" id="OFSM01000021">
    <property type="protein sequence ID" value="SOY30973.1"/>
    <property type="molecule type" value="Genomic_DNA"/>
</dbReference>
<reference evidence="1 2" key="1">
    <citation type="submission" date="2018-01" db="EMBL/GenBank/DDBJ databases">
        <authorList>
            <person name="Gaut B.S."/>
            <person name="Morton B.R."/>
            <person name="Clegg M.T."/>
            <person name="Duvall M.R."/>
        </authorList>
    </citation>
    <scope>NUCLEOTIDE SEQUENCE [LARGE SCALE GENOMIC DNA]</scope>
    <source>
        <strain evidence="1">GP69</strain>
    </source>
</reference>
<evidence type="ECO:0000313" key="1">
    <source>
        <dbReference type="EMBL" id="SOY30973.1"/>
    </source>
</evidence>
<dbReference type="AlphaFoldDB" id="A0A2K4ZKG3"/>
<keyword evidence="2" id="KW-1185">Reference proteome</keyword>
<protein>
    <submittedName>
        <fullName evidence="1">Uncharacterized protein</fullName>
    </submittedName>
</protein>
<evidence type="ECO:0000313" key="2">
    <source>
        <dbReference type="Proteomes" id="UP000236311"/>
    </source>
</evidence>